<evidence type="ECO:0000256" key="1">
    <source>
        <dbReference type="SAM" id="Phobius"/>
    </source>
</evidence>
<sequence>MSKTTMGAAIGVVLAIMLIFGGWLGFFVTIVFGAIGGVVGAQLDHKIDLAELVSRTSGRGRA</sequence>
<accession>A0A931DYY7</accession>
<reference evidence="2" key="1">
    <citation type="submission" date="2020-11" db="EMBL/GenBank/DDBJ databases">
        <title>Sequencing the genomes of 1000 actinobacteria strains.</title>
        <authorList>
            <person name="Klenk H.-P."/>
        </authorList>
    </citation>
    <scope>NUCLEOTIDE SEQUENCE</scope>
    <source>
        <strain evidence="2">DSM 45632</strain>
    </source>
</reference>
<dbReference type="RefSeq" id="WP_196825287.1">
    <property type="nucleotide sequence ID" value="NZ_CP046980.1"/>
</dbReference>
<comment type="caution">
    <text evidence="2">The sequence shown here is derived from an EMBL/GenBank/DDBJ whole genome shotgun (WGS) entry which is preliminary data.</text>
</comment>
<evidence type="ECO:0000313" key="2">
    <source>
        <dbReference type="EMBL" id="MBG6122987.1"/>
    </source>
</evidence>
<keyword evidence="3" id="KW-1185">Reference proteome</keyword>
<dbReference type="AlphaFoldDB" id="A0A931DYY7"/>
<keyword evidence="1" id="KW-0812">Transmembrane</keyword>
<feature type="transmembrane region" description="Helical" evidence="1">
    <location>
        <begin position="6"/>
        <end position="39"/>
    </location>
</feature>
<organism evidence="2 3">
    <name type="scientific">Corynebacterium aquatimens</name>
    <dbReference type="NCBI Taxonomy" id="1190508"/>
    <lineage>
        <taxon>Bacteria</taxon>
        <taxon>Bacillati</taxon>
        <taxon>Actinomycetota</taxon>
        <taxon>Actinomycetes</taxon>
        <taxon>Mycobacteriales</taxon>
        <taxon>Corynebacteriaceae</taxon>
        <taxon>Corynebacterium</taxon>
    </lineage>
</organism>
<gene>
    <name evidence="2" type="ORF">IW254_001956</name>
</gene>
<dbReference type="Proteomes" id="UP000658613">
    <property type="component" value="Unassembled WGS sequence"/>
</dbReference>
<dbReference type="EMBL" id="JADOUE010000001">
    <property type="protein sequence ID" value="MBG6122987.1"/>
    <property type="molecule type" value="Genomic_DNA"/>
</dbReference>
<keyword evidence="1" id="KW-0472">Membrane</keyword>
<proteinExistence type="predicted"/>
<evidence type="ECO:0000313" key="3">
    <source>
        <dbReference type="Proteomes" id="UP000658613"/>
    </source>
</evidence>
<protein>
    <submittedName>
        <fullName evidence="2">ABC-type uncharacterized transport system permease subunit</fullName>
    </submittedName>
</protein>
<keyword evidence="1" id="KW-1133">Transmembrane helix</keyword>
<name>A0A931DYY7_9CORY</name>